<dbReference type="Gene3D" id="3.40.50.150">
    <property type="entry name" value="Vaccinia Virus protein VP39"/>
    <property type="match status" value="1"/>
</dbReference>
<dbReference type="InterPro" id="IPR029063">
    <property type="entry name" value="SAM-dependent_MTases_sf"/>
</dbReference>
<evidence type="ECO:0000256" key="1">
    <source>
        <dbReference type="SAM" id="Coils"/>
    </source>
</evidence>
<dbReference type="InterPro" id="IPR013216">
    <property type="entry name" value="Methyltransf_11"/>
</dbReference>
<dbReference type="CDD" id="cd02440">
    <property type="entry name" value="AdoMet_MTases"/>
    <property type="match status" value="1"/>
</dbReference>
<accession>A0A7G6VVX8</accession>
<evidence type="ECO:0000259" key="2">
    <source>
        <dbReference type="Pfam" id="PF08241"/>
    </source>
</evidence>
<dbReference type="GO" id="GO:0008757">
    <property type="term" value="F:S-adenosylmethionine-dependent methyltransferase activity"/>
    <property type="evidence" value="ECO:0007669"/>
    <property type="project" value="InterPro"/>
</dbReference>
<protein>
    <submittedName>
        <fullName evidence="3">Methyltransferase domain-containing protein</fullName>
    </submittedName>
</protein>
<keyword evidence="1" id="KW-0175">Coiled coil</keyword>
<dbReference type="Proteomes" id="UP000515297">
    <property type="component" value="Chromosome"/>
</dbReference>
<dbReference type="AlphaFoldDB" id="A0A7G6VVX8"/>
<dbReference type="GO" id="GO:0032259">
    <property type="term" value="P:methylation"/>
    <property type="evidence" value="ECO:0007669"/>
    <property type="project" value="UniProtKB-KW"/>
</dbReference>
<name>A0A7G6VVX8_9SPHN</name>
<keyword evidence="3" id="KW-0808">Transferase</keyword>
<evidence type="ECO:0000313" key="4">
    <source>
        <dbReference type="Proteomes" id="UP000515297"/>
    </source>
</evidence>
<dbReference type="SUPFAM" id="SSF53335">
    <property type="entry name" value="S-adenosyl-L-methionine-dependent methyltransferases"/>
    <property type="match status" value="1"/>
</dbReference>
<feature type="domain" description="Methyltransferase type 11" evidence="2">
    <location>
        <begin position="57"/>
        <end position="107"/>
    </location>
</feature>
<feature type="coiled-coil region" evidence="1">
    <location>
        <begin position="291"/>
        <end position="318"/>
    </location>
</feature>
<reference evidence="3 4" key="1">
    <citation type="submission" date="2020-08" db="EMBL/GenBank/DDBJ databases">
        <authorList>
            <person name="Liu G."/>
            <person name="Sun C."/>
        </authorList>
    </citation>
    <scope>NUCLEOTIDE SEQUENCE [LARGE SCALE GENOMIC DNA]</scope>
    <source>
        <strain evidence="3 4">OT19</strain>
    </source>
</reference>
<feature type="coiled-coil region" evidence="1">
    <location>
        <begin position="211"/>
        <end position="266"/>
    </location>
</feature>
<keyword evidence="3" id="KW-0489">Methyltransferase</keyword>
<evidence type="ECO:0000313" key="3">
    <source>
        <dbReference type="EMBL" id="QNE05893.1"/>
    </source>
</evidence>
<dbReference type="RefSeq" id="WP_185884943.1">
    <property type="nucleotide sequence ID" value="NZ_CP060052.1"/>
</dbReference>
<sequence>MHDTALQIGQRAIEIYSGTAKPHILDFGSMDVNGSLRQFAPEGSEYLGVDMAAGKGVDMIVDPGKPLPFKDNTFDLVLATSVFEHDPAFWMTFLELSRVLKDGGHFYMNAPSNGQVHRYPEDHWRFYPDCGAALERWAASQEVSMLLIESFIAPRKGDMWNDFVAVFRKGAAAGSLSGRFLHTHFHGINVYTMGATQLLRERKNTQDMDLIEAAQERACRLEAQLAEERAKSTDAAAERSLIENRLRQREEEIAQTRQELERVLGEGYGLEALERKLADANAWVFRLSEDREAAERKVASLTRSIARLQKELHLVRHELNQSRQGKATVQQKLNEARCRIDERFEELATVSKLLRTAEREVEKENERRAWMTEVLMQLSTRPAWWSFLPRKWQQKRQLDRIERRGLFSGSSYLQRYPDVAQEGMNPLMHFIVHGMDEGRDLPR</sequence>
<dbReference type="EMBL" id="CP060052">
    <property type="protein sequence ID" value="QNE05893.1"/>
    <property type="molecule type" value="Genomic_DNA"/>
</dbReference>
<organism evidence="3 4">
    <name type="scientific">Croceicoccus marinus</name>
    <dbReference type="NCBI Taxonomy" id="450378"/>
    <lineage>
        <taxon>Bacteria</taxon>
        <taxon>Pseudomonadati</taxon>
        <taxon>Pseudomonadota</taxon>
        <taxon>Alphaproteobacteria</taxon>
        <taxon>Sphingomonadales</taxon>
        <taxon>Erythrobacteraceae</taxon>
        <taxon>Croceicoccus</taxon>
    </lineage>
</organism>
<proteinExistence type="predicted"/>
<gene>
    <name evidence="3" type="ORF">H4O24_04300</name>
</gene>
<dbReference type="Pfam" id="PF08241">
    <property type="entry name" value="Methyltransf_11"/>
    <property type="match status" value="1"/>
</dbReference>